<gene>
    <name evidence="3" type="primary">LOC117651034</name>
</gene>
<dbReference type="Pfam" id="PF00043">
    <property type="entry name" value="GST_C"/>
    <property type="match status" value="1"/>
</dbReference>
<sequence length="114" mass="12576">MLFTRMKNILAPIFFENVREIPPEKVKGLQESLDLMEPIIHEGGWLAGSHPTIADCCCVASVSTVVAIFPEVRLPAKVAAWLKRCQSELPGYDEINTDNIKKLAEAVLATLGKK</sequence>
<dbReference type="GO" id="GO:0004364">
    <property type="term" value="F:glutathione transferase activity"/>
    <property type="evidence" value="ECO:0007669"/>
    <property type="project" value="TreeGrafter"/>
</dbReference>
<dbReference type="InterPro" id="IPR004046">
    <property type="entry name" value="GST_C"/>
</dbReference>
<dbReference type="PANTHER" id="PTHR43969:SF9">
    <property type="entry name" value="GLUTATHIONE S TRANSFERASE D10, ISOFORM A-RELATED"/>
    <property type="match status" value="1"/>
</dbReference>
<reference evidence="3" key="1">
    <citation type="submission" date="2025-08" db="UniProtKB">
        <authorList>
            <consortium name="RefSeq"/>
        </authorList>
    </citation>
    <scope>IDENTIFICATION</scope>
    <source>
        <tissue evidence="3">Total insect</tissue>
    </source>
</reference>
<dbReference type="AlphaFoldDB" id="A0A6P8ZYV5"/>
<dbReference type="KEGG" id="tpal:117651034"/>
<dbReference type="Proteomes" id="UP000515158">
    <property type="component" value="Unplaced"/>
</dbReference>
<organism evidence="3">
    <name type="scientific">Thrips palmi</name>
    <name type="common">Melon thrips</name>
    <dbReference type="NCBI Taxonomy" id="161013"/>
    <lineage>
        <taxon>Eukaryota</taxon>
        <taxon>Metazoa</taxon>
        <taxon>Ecdysozoa</taxon>
        <taxon>Arthropoda</taxon>
        <taxon>Hexapoda</taxon>
        <taxon>Insecta</taxon>
        <taxon>Pterygota</taxon>
        <taxon>Neoptera</taxon>
        <taxon>Paraneoptera</taxon>
        <taxon>Thysanoptera</taxon>
        <taxon>Terebrantia</taxon>
        <taxon>Thripoidea</taxon>
        <taxon>Thripidae</taxon>
        <taxon>Thrips</taxon>
    </lineage>
</organism>
<name>A0A6P8ZYV5_THRPL</name>
<dbReference type="Gene3D" id="1.20.1050.10">
    <property type="match status" value="1"/>
</dbReference>
<dbReference type="PANTHER" id="PTHR43969">
    <property type="entry name" value="GLUTATHIONE S TRANSFERASE D10, ISOFORM A-RELATED"/>
    <property type="match status" value="1"/>
</dbReference>
<dbReference type="OrthoDB" id="2309723at2759"/>
<dbReference type="RefSeq" id="XP_034250638.1">
    <property type="nucleotide sequence ID" value="XM_034394747.1"/>
</dbReference>
<feature type="domain" description="Glutathione S-transferase C-terminal" evidence="1">
    <location>
        <begin position="16"/>
        <end position="85"/>
    </location>
</feature>
<dbReference type="GeneID" id="117651034"/>
<accession>A0A6P8ZYV5</accession>
<dbReference type="GO" id="GO:0006749">
    <property type="term" value="P:glutathione metabolic process"/>
    <property type="evidence" value="ECO:0007669"/>
    <property type="project" value="TreeGrafter"/>
</dbReference>
<dbReference type="InParanoid" id="A0A6P8ZYV5"/>
<dbReference type="InterPro" id="IPR036282">
    <property type="entry name" value="Glutathione-S-Trfase_C_sf"/>
</dbReference>
<evidence type="ECO:0000313" key="3">
    <source>
        <dbReference type="RefSeq" id="XP_034250638.1"/>
    </source>
</evidence>
<keyword evidence="2" id="KW-1185">Reference proteome</keyword>
<evidence type="ECO:0000313" key="2">
    <source>
        <dbReference type="Proteomes" id="UP000515158"/>
    </source>
</evidence>
<proteinExistence type="predicted"/>
<protein>
    <submittedName>
        <fullName evidence="3">Glutathione S-transferase 1-like isoform X1</fullName>
    </submittedName>
</protein>
<evidence type="ECO:0000259" key="1">
    <source>
        <dbReference type="Pfam" id="PF00043"/>
    </source>
</evidence>
<dbReference type="CDD" id="cd03177">
    <property type="entry name" value="GST_C_Delta_Epsilon"/>
    <property type="match status" value="1"/>
</dbReference>
<dbReference type="SUPFAM" id="SSF47616">
    <property type="entry name" value="GST C-terminal domain-like"/>
    <property type="match status" value="1"/>
</dbReference>